<dbReference type="InterPro" id="IPR007061">
    <property type="entry name" value="MST-like"/>
</dbReference>
<dbReference type="RefSeq" id="WP_377936322.1">
    <property type="nucleotide sequence ID" value="NZ_JBHUMF010000031.1"/>
</dbReference>
<comment type="caution">
    <text evidence="1">The sequence shown here is derived from an EMBL/GenBank/DDBJ whole genome shotgun (WGS) entry which is preliminary data.</text>
</comment>
<proteinExistence type="predicted"/>
<evidence type="ECO:0000313" key="1">
    <source>
        <dbReference type="EMBL" id="MFD2681803.1"/>
    </source>
</evidence>
<protein>
    <submittedName>
        <fullName evidence="1">DinB family protein</fullName>
    </submittedName>
</protein>
<gene>
    <name evidence="1" type="ORF">ACFSUL_13765</name>
</gene>
<sequence>MDTFNKFEEHKTFKIGDIHGYSPQIGQLVSMMNYARFTTLNAIKGLTVKQLDYLPNKDGNSIGALLLHMAAVEFGFQVELFDKRKPNQQESEEWGAAYQLGDLGRNQIKGNPLAFYIGKLEKVRSRTLEEFKKRNDEWLYEEAIWDNNLSNNYFIWFHTFEDEVNHRGQIRLLKKMLPSHL</sequence>
<dbReference type="InterPro" id="IPR034660">
    <property type="entry name" value="DinB/YfiT-like"/>
</dbReference>
<dbReference type="Proteomes" id="UP001597506">
    <property type="component" value="Unassembled WGS sequence"/>
</dbReference>
<evidence type="ECO:0000313" key="2">
    <source>
        <dbReference type="Proteomes" id="UP001597506"/>
    </source>
</evidence>
<reference evidence="2" key="1">
    <citation type="journal article" date="2019" name="Int. J. Syst. Evol. Microbiol.">
        <title>The Global Catalogue of Microorganisms (GCM) 10K type strain sequencing project: providing services to taxonomists for standard genome sequencing and annotation.</title>
        <authorList>
            <consortium name="The Broad Institute Genomics Platform"/>
            <consortium name="The Broad Institute Genome Sequencing Center for Infectious Disease"/>
            <person name="Wu L."/>
            <person name="Ma J."/>
        </authorList>
    </citation>
    <scope>NUCLEOTIDE SEQUENCE [LARGE SCALE GENOMIC DNA]</scope>
    <source>
        <strain evidence="2">KCTC 3913</strain>
    </source>
</reference>
<dbReference type="Pfam" id="PF04978">
    <property type="entry name" value="MST"/>
    <property type="match status" value="1"/>
</dbReference>
<dbReference type="Gene3D" id="1.20.120.450">
    <property type="entry name" value="dinb family like domain"/>
    <property type="match status" value="1"/>
</dbReference>
<dbReference type="EMBL" id="JBHUMF010000031">
    <property type="protein sequence ID" value="MFD2681803.1"/>
    <property type="molecule type" value="Genomic_DNA"/>
</dbReference>
<name>A0ABW5RSZ3_9BACI</name>
<keyword evidence="2" id="KW-1185">Reference proteome</keyword>
<accession>A0ABW5RSZ3</accession>
<dbReference type="SUPFAM" id="SSF109854">
    <property type="entry name" value="DinB/YfiT-like putative metalloenzymes"/>
    <property type="match status" value="1"/>
</dbReference>
<organism evidence="1 2">
    <name type="scientific">Bacillus seohaeanensis</name>
    <dbReference type="NCBI Taxonomy" id="284580"/>
    <lineage>
        <taxon>Bacteria</taxon>
        <taxon>Bacillati</taxon>
        <taxon>Bacillota</taxon>
        <taxon>Bacilli</taxon>
        <taxon>Bacillales</taxon>
        <taxon>Bacillaceae</taxon>
        <taxon>Bacillus</taxon>
    </lineage>
</organism>